<dbReference type="RefSeq" id="WP_094509291.1">
    <property type="nucleotide sequence ID" value="NZ_JBHEEK010000041.1"/>
</dbReference>
<dbReference type="InterPro" id="IPR002328">
    <property type="entry name" value="ADH_Zn_CS"/>
</dbReference>
<dbReference type="PROSITE" id="PS00059">
    <property type="entry name" value="ADH_ZINC"/>
    <property type="match status" value="1"/>
</dbReference>
<dbReference type="OrthoDB" id="9809185at2"/>
<dbReference type="InterPro" id="IPR013149">
    <property type="entry name" value="ADH-like_C"/>
</dbReference>
<reference evidence="8 9" key="1">
    <citation type="submission" date="2017-07" db="EMBL/GenBank/DDBJ databases">
        <title>Phylogenetic study on the rhizospheric bacterium Ochrobactrum sp. A44.</title>
        <authorList>
            <person name="Krzyzanowska D.M."/>
            <person name="Ossowicki A."/>
            <person name="Rajewska M."/>
            <person name="Maciag T."/>
            <person name="Kaczynski Z."/>
            <person name="Czerwicka M."/>
            <person name="Jafra S."/>
        </authorList>
    </citation>
    <scope>NUCLEOTIDE SEQUENCE [LARGE SCALE GENOMIC DNA]</scope>
    <source>
        <strain evidence="8 9">DSM 7216</strain>
    </source>
</reference>
<dbReference type="Pfam" id="PF00107">
    <property type="entry name" value="ADH_zinc_N"/>
    <property type="match status" value="1"/>
</dbReference>
<sequence>MTEQLVTRIICLHAQNDLRVENRAFEAPGSGEVLVSVQAGGICGSDLHYWLEGGIGTIVVREPIILGHEASGRIEALGEGVTNLAVGQLVAMNPSQPCGDCSFCQQGLSRHCNAMRFKGSAMYLPHQQGMFRDKMVIAADQCFTVPSDIDPGAAACAEPLAVCLHAANRGEAIAGSLSGKVVLVTGAGPIGALCVAVAKRRGASEIIVTDIQDATLAIAAKMGANHTVNISADPTGLDRWKEGKGKVDLVFECSAAAPAINDAISCLRPLGTMVQVGVAGPTTMPLNVMVGKEIQFIGSQRFDTEFAEAVQLIGSRAIDPRPIITATFPVTEALPAFRVATDRSQSVKVQIAFADASARH</sequence>
<dbReference type="InterPro" id="IPR011032">
    <property type="entry name" value="GroES-like_sf"/>
</dbReference>
<evidence type="ECO:0000256" key="5">
    <source>
        <dbReference type="ARBA" id="ARBA00023002"/>
    </source>
</evidence>
<accession>A0A256FBN3</accession>
<comment type="similarity">
    <text evidence="2 6">Belongs to the zinc-containing alcohol dehydrogenase family.</text>
</comment>
<proteinExistence type="inferred from homology"/>
<feature type="domain" description="Enoyl reductase (ER)" evidence="7">
    <location>
        <begin position="14"/>
        <end position="351"/>
    </location>
</feature>
<evidence type="ECO:0000259" key="7">
    <source>
        <dbReference type="SMART" id="SM00829"/>
    </source>
</evidence>
<gene>
    <name evidence="8" type="ORF">CEV31_3679</name>
</gene>
<dbReference type="GO" id="GO:0016616">
    <property type="term" value="F:oxidoreductase activity, acting on the CH-OH group of donors, NAD or NADP as acceptor"/>
    <property type="evidence" value="ECO:0007669"/>
    <property type="project" value="UniProtKB-ARBA"/>
</dbReference>
<dbReference type="SUPFAM" id="SSF50129">
    <property type="entry name" value="GroES-like"/>
    <property type="match status" value="1"/>
</dbReference>
<dbReference type="InterPro" id="IPR013154">
    <property type="entry name" value="ADH-like_N"/>
</dbReference>
<evidence type="ECO:0000256" key="6">
    <source>
        <dbReference type="RuleBase" id="RU361277"/>
    </source>
</evidence>
<dbReference type="AlphaFoldDB" id="A0A256FBN3"/>
<dbReference type="InterPro" id="IPR020843">
    <property type="entry name" value="ER"/>
</dbReference>
<dbReference type="CDD" id="cd08232">
    <property type="entry name" value="idonate-5-DH"/>
    <property type="match status" value="1"/>
</dbReference>
<dbReference type="Gene3D" id="3.90.180.10">
    <property type="entry name" value="Medium-chain alcohol dehydrogenases, catalytic domain"/>
    <property type="match status" value="1"/>
</dbReference>
<evidence type="ECO:0000256" key="3">
    <source>
        <dbReference type="ARBA" id="ARBA00022723"/>
    </source>
</evidence>
<keyword evidence="4 6" id="KW-0862">Zinc</keyword>
<comment type="cofactor">
    <cofactor evidence="1 6">
        <name>Zn(2+)</name>
        <dbReference type="ChEBI" id="CHEBI:29105"/>
    </cofactor>
</comment>
<evidence type="ECO:0000256" key="2">
    <source>
        <dbReference type="ARBA" id="ARBA00008072"/>
    </source>
</evidence>
<dbReference type="InterPro" id="IPR036291">
    <property type="entry name" value="NAD(P)-bd_dom_sf"/>
</dbReference>
<evidence type="ECO:0000313" key="9">
    <source>
        <dbReference type="Proteomes" id="UP000215590"/>
    </source>
</evidence>
<dbReference type="Proteomes" id="UP000215590">
    <property type="component" value="Unassembled WGS sequence"/>
</dbReference>
<keyword evidence="5" id="KW-0560">Oxidoreductase</keyword>
<evidence type="ECO:0000256" key="1">
    <source>
        <dbReference type="ARBA" id="ARBA00001947"/>
    </source>
</evidence>
<dbReference type="SUPFAM" id="SSF51735">
    <property type="entry name" value="NAD(P)-binding Rossmann-fold domains"/>
    <property type="match status" value="1"/>
</dbReference>
<organism evidence="8 9">
    <name type="scientific">Brucella thiophenivorans</name>
    <dbReference type="NCBI Taxonomy" id="571255"/>
    <lineage>
        <taxon>Bacteria</taxon>
        <taxon>Pseudomonadati</taxon>
        <taxon>Pseudomonadota</taxon>
        <taxon>Alphaproteobacteria</taxon>
        <taxon>Hyphomicrobiales</taxon>
        <taxon>Brucellaceae</taxon>
        <taxon>Brucella/Ochrobactrum group</taxon>
        <taxon>Brucella</taxon>
    </lineage>
</organism>
<keyword evidence="3 6" id="KW-0479">Metal-binding</keyword>
<evidence type="ECO:0000256" key="4">
    <source>
        <dbReference type="ARBA" id="ARBA00022833"/>
    </source>
</evidence>
<dbReference type="GO" id="GO:0008270">
    <property type="term" value="F:zinc ion binding"/>
    <property type="evidence" value="ECO:0007669"/>
    <property type="project" value="InterPro"/>
</dbReference>
<protein>
    <submittedName>
        <fullName evidence="8">Zinc-binding dehydrogenase family protein</fullName>
    </submittedName>
</protein>
<evidence type="ECO:0000313" key="8">
    <source>
        <dbReference type="EMBL" id="OYR12076.1"/>
    </source>
</evidence>
<dbReference type="EMBL" id="NNRJ01000058">
    <property type="protein sequence ID" value="OYR12076.1"/>
    <property type="molecule type" value="Genomic_DNA"/>
</dbReference>
<dbReference type="Pfam" id="PF08240">
    <property type="entry name" value="ADH_N"/>
    <property type="match status" value="1"/>
</dbReference>
<comment type="caution">
    <text evidence="8">The sequence shown here is derived from an EMBL/GenBank/DDBJ whole genome shotgun (WGS) entry which is preliminary data.</text>
</comment>
<dbReference type="PANTHER" id="PTHR43161:SF9">
    <property type="entry name" value="SORBITOL DEHYDROGENASE"/>
    <property type="match status" value="1"/>
</dbReference>
<dbReference type="Gene3D" id="3.40.50.720">
    <property type="entry name" value="NAD(P)-binding Rossmann-like Domain"/>
    <property type="match status" value="1"/>
</dbReference>
<dbReference type="SMART" id="SM00829">
    <property type="entry name" value="PKS_ER"/>
    <property type="match status" value="1"/>
</dbReference>
<keyword evidence="9" id="KW-1185">Reference proteome</keyword>
<dbReference type="PANTHER" id="PTHR43161">
    <property type="entry name" value="SORBITOL DEHYDROGENASE"/>
    <property type="match status" value="1"/>
</dbReference>
<name>A0A256FBN3_9HYPH</name>